<evidence type="ECO:0008006" key="3">
    <source>
        <dbReference type="Google" id="ProtNLM"/>
    </source>
</evidence>
<dbReference type="EMBL" id="CP032869">
    <property type="protein sequence ID" value="AYL97301.1"/>
    <property type="molecule type" value="Genomic_DNA"/>
</dbReference>
<name>A0A494VTA2_9SPHI</name>
<evidence type="ECO:0000313" key="2">
    <source>
        <dbReference type="Proteomes" id="UP000270046"/>
    </source>
</evidence>
<dbReference type="AlphaFoldDB" id="A0A494VTA2"/>
<dbReference type="OrthoDB" id="127762at2"/>
<dbReference type="PROSITE" id="PS51257">
    <property type="entry name" value="PROKAR_LIPOPROTEIN"/>
    <property type="match status" value="1"/>
</dbReference>
<sequence>MIARTAFFVFLCAGTFLISCKKDKPVQLPPYYADGEVGKLIYNRQNGVNIVFIGDGFTKDDLKRGGAYETKARMFADYLFTVPPYKQYKNFFNAYVVYAESKKSGLNDSYNPANTDTKFNAYFSGGSTGLLLAGNYQAINQYVSKAVPFARANIIILMVNTDAIDAATSTYDGFSEITVSPVAKYAMIHELGHGFASLGDEYVSPEIADNYPLDMISNLPNLDTTNDPEKVKWAGFLNLTAYNSIVGTYQGGYYRATGIYRPEEISVMTNALATQHYNAPSRLAIVKKIHEITGTPFSMDDFFKNDADLIQPVFLPPLTYKPSRLNDFIGIKKIRLKQK</sequence>
<dbReference type="Proteomes" id="UP000270046">
    <property type="component" value="Chromosome"/>
</dbReference>
<dbReference type="Pfam" id="PF09471">
    <property type="entry name" value="Peptidase_M64"/>
    <property type="match status" value="1"/>
</dbReference>
<accession>A0A494VTA2</accession>
<gene>
    <name evidence="1" type="ORF">HYN43_019180</name>
</gene>
<reference evidence="1 2" key="1">
    <citation type="submission" date="2018-10" db="EMBL/GenBank/DDBJ databases">
        <title>Genome sequencing of Mucilaginibacter sp. HYN0043.</title>
        <authorList>
            <person name="Kim M."/>
            <person name="Yi H."/>
        </authorList>
    </citation>
    <scope>NUCLEOTIDE SEQUENCE [LARGE SCALE GENOMIC DNA]</scope>
    <source>
        <strain evidence="1 2">HYN0043</strain>
    </source>
</reference>
<dbReference type="KEGG" id="muh:HYN43_019180"/>
<dbReference type="InterPro" id="IPR019026">
    <property type="entry name" value="Peptidase_M64_IgA"/>
</dbReference>
<dbReference type="Gene3D" id="3.40.390.10">
    <property type="entry name" value="Collagenase (Catalytic Domain)"/>
    <property type="match status" value="1"/>
</dbReference>
<dbReference type="InterPro" id="IPR024079">
    <property type="entry name" value="MetalloPept_cat_dom_sf"/>
</dbReference>
<dbReference type="RefSeq" id="WP_119410874.1">
    <property type="nucleotide sequence ID" value="NZ_CP032869.1"/>
</dbReference>
<evidence type="ECO:0000313" key="1">
    <source>
        <dbReference type="EMBL" id="AYL97301.1"/>
    </source>
</evidence>
<dbReference type="GO" id="GO:0008237">
    <property type="term" value="F:metallopeptidase activity"/>
    <property type="evidence" value="ECO:0007669"/>
    <property type="project" value="InterPro"/>
</dbReference>
<organism evidence="1 2">
    <name type="scientific">Mucilaginibacter celer</name>
    <dbReference type="NCBI Taxonomy" id="2305508"/>
    <lineage>
        <taxon>Bacteria</taxon>
        <taxon>Pseudomonadati</taxon>
        <taxon>Bacteroidota</taxon>
        <taxon>Sphingobacteriia</taxon>
        <taxon>Sphingobacteriales</taxon>
        <taxon>Sphingobacteriaceae</taxon>
        <taxon>Mucilaginibacter</taxon>
    </lineage>
</organism>
<keyword evidence="2" id="KW-1185">Reference proteome</keyword>
<protein>
    <recommendedName>
        <fullName evidence="3">Peptidase M64</fullName>
    </recommendedName>
</protein>
<proteinExistence type="predicted"/>